<dbReference type="EMBL" id="CAUYUJ010015791">
    <property type="protein sequence ID" value="CAK0858140.1"/>
    <property type="molecule type" value="Genomic_DNA"/>
</dbReference>
<evidence type="ECO:0000256" key="1">
    <source>
        <dbReference type="SAM" id="MobiDB-lite"/>
    </source>
</evidence>
<feature type="compositionally biased region" description="Basic and acidic residues" evidence="1">
    <location>
        <begin position="89"/>
        <end position="103"/>
    </location>
</feature>
<reference evidence="2" key="1">
    <citation type="submission" date="2023-10" db="EMBL/GenBank/DDBJ databases">
        <authorList>
            <person name="Chen Y."/>
            <person name="Shah S."/>
            <person name="Dougan E. K."/>
            <person name="Thang M."/>
            <person name="Chan C."/>
        </authorList>
    </citation>
    <scope>NUCLEOTIDE SEQUENCE [LARGE SCALE GENOMIC DNA]</scope>
</reference>
<evidence type="ECO:0000313" key="3">
    <source>
        <dbReference type="Proteomes" id="UP001189429"/>
    </source>
</evidence>
<accession>A0ABN9UF04</accession>
<sequence length="300" mass="32059">RSASKPPLQLTAAQQARIAADRAVARTRQEARAQERARSEHQSRAPWTAPGGSLRHEQEAEEEEPKHPDEGEAEEGDLVRFAPPPEPTKGGRDAPRARCRGGEGARAAAPSPPRRGLRGPLGAWATASTAAKQHSPALNVRPRRTKLPETRGRQSSATPEGLVCNRDHTHTLQSPETLAHERPPPPACLRGAAPGGSAPRRQGPRSLLPPSAPSGGGGEGGDDQEQRGAPIPPYRCLRRERGHEKKPPWHCTAASSNCPRPDLPKADGHPMRTAMPGPGRTGCTYMPRPRRVCAPSQGSS</sequence>
<feature type="compositionally biased region" description="Basic and acidic residues" evidence="1">
    <location>
        <begin position="237"/>
        <end position="247"/>
    </location>
</feature>
<evidence type="ECO:0000313" key="2">
    <source>
        <dbReference type="EMBL" id="CAK0858140.1"/>
    </source>
</evidence>
<dbReference type="Proteomes" id="UP001189429">
    <property type="component" value="Unassembled WGS sequence"/>
</dbReference>
<organism evidence="2 3">
    <name type="scientific">Prorocentrum cordatum</name>
    <dbReference type="NCBI Taxonomy" id="2364126"/>
    <lineage>
        <taxon>Eukaryota</taxon>
        <taxon>Sar</taxon>
        <taxon>Alveolata</taxon>
        <taxon>Dinophyceae</taxon>
        <taxon>Prorocentrales</taxon>
        <taxon>Prorocentraceae</taxon>
        <taxon>Prorocentrum</taxon>
    </lineage>
</organism>
<feature type="region of interest" description="Disordered" evidence="1">
    <location>
        <begin position="1"/>
        <end position="287"/>
    </location>
</feature>
<feature type="non-terminal residue" evidence="2">
    <location>
        <position position="1"/>
    </location>
</feature>
<feature type="compositionally biased region" description="Basic and acidic residues" evidence="1">
    <location>
        <begin position="19"/>
        <end position="43"/>
    </location>
</feature>
<comment type="caution">
    <text evidence="2">The sequence shown here is derived from an EMBL/GenBank/DDBJ whole genome shotgun (WGS) entry which is preliminary data.</text>
</comment>
<proteinExistence type="predicted"/>
<feature type="compositionally biased region" description="Basic and acidic residues" evidence="1">
    <location>
        <begin position="54"/>
        <end position="70"/>
    </location>
</feature>
<keyword evidence="3" id="KW-1185">Reference proteome</keyword>
<gene>
    <name evidence="2" type="ORF">PCOR1329_LOCUS48015</name>
</gene>
<name>A0ABN9UF04_9DINO</name>
<protein>
    <submittedName>
        <fullName evidence="2">Uncharacterized protein</fullName>
    </submittedName>
</protein>